<dbReference type="InterPro" id="IPR001991">
    <property type="entry name" value="Na-dicarboxylate_symporter"/>
</dbReference>
<dbReference type="GO" id="GO:0005295">
    <property type="term" value="F:neutral L-amino acid:sodium symporter activity"/>
    <property type="evidence" value="ECO:0007669"/>
    <property type="project" value="TreeGrafter"/>
</dbReference>
<keyword evidence="2 9" id="KW-0813">Transport</keyword>
<comment type="catalytic activity">
    <reaction evidence="9">
        <text>L-serine(in) + Na(+)(in) = L-serine(out) + Na(+)(out)</text>
        <dbReference type="Rhea" id="RHEA:29575"/>
        <dbReference type="ChEBI" id="CHEBI:29101"/>
        <dbReference type="ChEBI" id="CHEBI:33384"/>
    </reaction>
</comment>
<evidence type="ECO:0000256" key="2">
    <source>
        <dbReference type="ARBA" id="ARBA00022448"/>
    </source>
</evidence>
<dbReference type="FunFam" id="1.10.3860.10:FF:000003">
    <property type="entry name" value="Serine/threonine transporter sstT"/>
    <property type="match status" value="1"/>
</dbReference>
<dbReference type="Proteomes" id="UP000266262">
    <property type="component" value="Unassembled WGS sequence"/>
</dbReference>
<organism evidence="10 12">
    <name type="scientific">Dialister pneumosintes</name>
    <dbReference type="NCBI Taxonomy" id="39950"/>
    <lineage>
        <taxon>Bacteria</taxon>
        <taxon>Bacillati</taxon>
        <taxon>Bacillota</taxon>
        <taxon>Negativicutes</taxon>
        <taxon>Veillonellales</taxon>
        <taxon>Veillonellaceae</taxon>
        <taxon>Dialister</taxon>
    </lineage>
</organism>
<feature type="transmembrane region" description="Helical" evidence="9">
    <location>
        <begin position="49"/>
        <end position="67"/>
    </location>
</feature>
<dbReference type="InterPro" id="IPR036458">
    <property type="entry name" value="Na:dicarbo_symporter_sf"/>
</dbReference>
<evidence type="ECO:0000256" key="1">
    <source>
        <dbReference type="ARBA" id="ARBA00004141"/>
    </source>
</evidence>
<dbReference type="Gene3D" id="1.10.3860.10">
    <property type="entry name" value="Sodium:dicarboxylate symporter"/>
    <property type="match status" value="1"/>
</dbReference>
<dbReference type="RefSeq" id="WP_069176791.1">
    <property type="nucleotide sequence ID" value="NZ_CP017037.1"/>
</dbReference>
<feature type="transmembrane region" description="Helical" evidence="9">
    <location>
        <begin position="287"/>
        <end position="312"/>
    </location>
</feature>
<dbReference type="PANTHER" id="PTHR42865:SF8">
    <property type="entry name" value="SERINE_THREONINE TRANSPORTER SSTT"/>
    <property type="match status" value="1"/>
</dbReference>
<evidence type="ECO:0000256" key="9">
    <source>
        <dbReference type="HAMAP-Rule" id="MF_01582"/>
    </source>
</evidence>
<dbReference type="NCBIfam" id="NF010151">
    <property type="entry name" value="PRK13628.1"/>
    <property type="match status" value="1"/>
</dbReference>
<evidence type="ECO:0000313" key="11">
    <source>
        <dbReference type="EMBL" id="RID94288.1"/>
    </source>
</evidence>
<keyword evidence="7 9" id="KW-1133">Transmembrane helix</keyword>
<keyword evidence="6 9" id="KW-0029">Amino-acid transport</keyword>
<comment type="similarity">
    <text evidence="9">Belongs to the dicarboxylate/amino acid:cation symporter (DAACS) (TC 2.A.23) family.</text>
</comment>
<dbReference type="GO" id="GO:0015826">
    <property type="term" value="P:threonine transport"/>
    <property type="evidence" value="ECO:0007669"/>
    <property type="project" value="InterPro"/>
</dbReference>
<feature type="transmembrane region" description="Helical" evidence="9">
    <location>
        <begin position="324"/>
        <end position="349"/>
    </location>
</feature>
<dbReference type="GO" id="GO:0032329">
    <property type="term" value="P:serine transport"/>
    <property type="evidence" value="ECO:0007669"/>
    <property type="project" value="InterPro"/>
</dbReference>
<reference evidence="10" key="2">
    <citation type="submission" date="2016-08" db="EMBL/GenBank/DDBJ databases">
        <authorList>
            <person name="Seilhamer J.J."/>
        </authorList>
    </citation>
    <scope>NUCLEOTIDE SEQUENCE [LARGE SCALE GENOMIC DNA]</scope>
    <source>
        <strain evidence="10">F0677</strain>
    </source>
</reference>
<reference evidence="12" key="1">
    <citation type="submission" date="2016-08" db="EMBL/GenBank/DDBJ databases">
        <authorList>
            <person name="Holder M.E."/>
            <person name="Ajami N.J."/>
            <person name="Petrosino J.F."/>
        </authorList>
    </citation>
    <scope>NUCLEOTIDE SEQUENCE [LARGE SCALE GENOMIC DNA]</scope>
    <source>
        <strain evidence="12">F0677</strain>
    </source>
</reference>
<feature type="transmembrane region" description="Helical" evidence="9">
    <location>
        <begin position="79"/>
        <end position="102"/>
    </location>
</feature>
<evidence type="ECO:0000256" key="6">
    <source>
        <dbReference type="ARBA" id="ARBA00022970"/>
    </source>
</evidence>
<keyword evidence="4 9" id="KW-0812">Transmembrane</keyword>
<gene>
    <name evidence="9 11" type="primary">sstT</name>
    <name evidence="10" type="ORF">BCB69_01415</name>
    <name evidence="11" type="ORF">DX915_01770</name>
</gene>
<evidence type="ECO:0000256" key="7">
    <source>
        <dbReference type="ARBA" id="ARBA00022989"/>
    </source>
</evidence>
<dbReference type="KEGG" id="dpn:BCB69_01415"/>
<dbReference type="InterPro" id="IPR023025">
    <property type="entry name" value="Ser_Thr_transp_SstT"/>
</dbReference>
<dbReference type="EMBL" id="CP017037">
    <property type="protein sequence ID" value="AOH38756.1"/>
    <property type="molecule type" value="Genomic_DNA"/>
</dbReference>
<dbReference type="PRINTS" id="PR00173">
    <property type="entry name" value="EDTRNSPORT"/>
</dbReference>
<evidence type="ECO:0000313" key="13">
    <source>
        <dbReference type="Proteomes" id="UP000266262"/>
    </source>
</evidence>
<evidence type="ECO:0000313" key="12">
    <source>
        <dbReference type="Proteomes" id="UP000094757"/>
    </source>
</evidence>
<feature type="transmembrane region" description="Helical" evidence="9">
    <location>
        <begin position="140"/>
        <end position="161"/>
    </location>
</feature>
<evidence type="ECO:0000256" key="4">
    <source>
        <dbReference type="ARBA" id="ARBA00022692"/>
    </source>
</evidence>
<proteinExistence type="inferred from homology"/>
<dbReference type="EMBL" id="QWKU01000001">
    <property type="protein sequence ID" value="RID94288.1"/>
    <property type="molecule type" value="Genomic_DNA"/>
</dbReference>
<name>A0A1B3WCS0_9FIRM</name>
<accession>A0A1B3WCS0</accession>
<dbReference type="Proteomes" id="UP000094757">
    <property type="component" value="Chromosome"/>
</dbReference>
<feature type="transmembrane region" description="Helical" evidence="9">
    <location>
        <begin position="181"/>
        <end position="197"/>
    </location>
</feature>
<comment type="catalytic activity">
    <reaction evidence="9">
        <text>L-threonine(in) + Na(+)(in) = L-threonine(out) + Na(+)(out)</text>
        <dbReference type="Rhea" id="RHEA:69999"/>
        <dbReference type="ChEBI" id="CHEBI:29101"/>
        <dbReference type="ChEBI" id="CHEBI:57926"/>
    </reaction>
</comment>
<dbReference type="HAMAP" id="MF_01582">
    <property type="entry name" value="Ser_Thr_transp_SstT"/>
    <property type="match status" value="1"/>
</dbReference>
<dbReference type="PROSITE" id="PS51257">
    <property type="entry name" value="PROKAR_LIPOPROTEIN"/>
    <property type="match status" value="1"/>
</dbReference>
<dbReference type="SUPFAM" id="SSF118215">
    <property type="entry name" value="Proton glutamate symport protein"/>
    <property type="match status" value="1"/>
</dbReference>
<reference evidence="11 13" key="3">
    <citation type="submission" date="2018-08" db="EMBL/GenBank/DDBJ databases">
        <title>Draft genome sequence of Dialister pneumosintes KCOM 1685.</title>
        <authorList>
            <person name="Kook J.-K."/>
            <person name="Park S.-N."/>
            <person name="Lim Y.K."/>
        </authorList>
    </citation>
    <scope>NUCLEOTIDE SEQUENCE [LARGE SCALE GENOMIC DNA]</scope>
    <source>
        <strain evidence="11 13">KCOM 1685</strain>
    </source>
</reference>
<evidence type="ECO:0000313" key="10">
    <source>
        <dbReference type="EMBL" id="AOH38756.1"/>
    </source>
</evidence>
<evidence type="ECO:0000256" key="5">
    <source>
        <dbReference type="ARBA" id="ARBA00022847"/>
    </source>
</evidence>
<sequence>MFTTIIKCLNSISLIKQIAIGLLIGIGIACFAPGLIPLVSILGNLFVKALKGVAPVLVFFLVMNAMLQKKSGGNSSIKPVIILYLITTLCASLIGVTFSFLFPTTLHLQTADTSIAPPSGITQVINSILMNIVDNPVNALVNANYIGILSWAIIIGLALHAVASDATKSCLDDLAKGMTKVVTWVIHFAPFGIMGLVSESIGDNGLSTLFTYIHLLAVLIGGYATVAFIINPLIVFICTHRNPYPLVFTTIRESALYAFFTRSSAANIPVNLSLCKRLGLNPDSYSITIPLGCTINMSGAAITISVMALATAHTLQIAIDIPTALLLCIISAIGAAGTSGVAGGSLLLIPVACASFGISNDISMQVVAVGFIISVLEDSCETALNSSSDVLFTATAEFARRAKNGTLRQEDMIPKKQ</sequence>
<feature type="transmembrane region" description="Helical" evidence="9">
    <location>
        <begin position="209"/>
        <end position="237"/>
    </location>
</feature>
<dbReference type="Pfam" id="PF00375">
    <property type="entry name" value="SDF"/>
    <property type="match status" value="1"/>
</dbReference>
<keyword evidence="3 9" id="KW-1003">Cell membrane</keyword>
<protein>
    <recommendedName>
        <fullName evidence="9">Serine/threonine transporter SstT</fullName>
    </recommendedName>
    <alternativeName>
        <fullName evidence="9">Na(+)/serine-threonine symporter</fullName>
    </alternativeName>
</protein>
<keyword evidence="5 9" id="KW-0769">Symport</keyword>
<dbReference type="GO" id="GO:0005886">
    <property type="term" value="C:plasma membrane"/>
    <property type="evidence" value="ECO:0007669"/>
    <property type="project" value="UniProtKB-SubCell"/>
</dbReference>
<feature type="transmembrane region" description="Helical" evidence="9">
    <location>
        <begin position="20"/>
        <end position="43"/>
    </location>
</feature>
<keyword evidence="13" id="KW-1185">Reference proteome</keyword>
<dbReference type="OrthoDB" id="9768885at2"/>
<dbReference type="AlphaFoldDB" id="A0A1B3WCS0"/>
<evidence type="ECO:0000256" key="8">
    <source>
        <dbReference type="ARBA" id="ARBA00023136"/>
    </source>
</evidence>
<dbReference type="PANTHER" id="PTHR42865">
    <property type="entry name" value="PROTON/GLUTAMATE-ASPARTATE SYMPORTER"/>
    <property type="match status" value="1"/>
</dbReference>
<dbReference type="STRING" id="39950.BCB69_01415"/>
<evidence type="ECO:0000256" key="3">
    <source>
        <dbReference type="ARBA" id="ARBA00022475"/>
    </source>
</evidence>
<comment type="function">
    <text evidence="9">Involved in the import of serine and threonine into the cell, with the concomitant import of sodium (symport system).</text>
</comment>
<keyword evidence="8 9" id="KW-0472">Membrane</keyword>
<comment type="subcellular location">
    <subcellularLocation>
        <location evidence="9">Cell membrane</location>
        <topology evidence="9">Multi-pass membrane protein</topology>
    </subcellularLocation>
    <subcellularLocation>
        <location evidence="1">Membrane</location>
        <topology evidence="1">Multi-pass membrane protein</topology>
    </subcellularLocation>
</comment>